<keyword evidence="2" id="KW-1185">Reference proteome</keyword>
<reference evidence="1 2" key="1">
    <citation type="submission" date="2019-07" db="EMBL/GenBank/DDBJ databases">
        <title>Quadrisphaera sp. strain DD2A genome sequencing and assembly.</title>
        <authorList>
            <person name="Kim I."/>
        </authorList>
    </citation>
    <scope>NUCLEOTIDE SEQUENCE [LARGE SCALE GENOMIC DNA]</scope>
    <source>
        <strain evidence="1 2">DD2A</strain>
    </source>
</reference>
<evidence type="ECO:0000313" key="2">
    <source>
        <dbReference type="Proteomes" id="UP000321234"/>
    </source>
</evidence>
<dbReference type="SUPFAM" id="SSF55144">
    <property type="entry name" value="LigT-like"/>
    <property type="match status" value="1"/>
</dbReference>
<gene>
    <name evidence="1" type="ORF">FMM08_05500</name>
</gene>
<dbReference type="AlphaFoldDB" id="A0A5C8ZFY6"/>
<dbReference type="EMBL" id="VKAC01000003">
    <property type="protein sequence ID" value="TXR56955.1"/>
    <property type="molecule type" value="Genomic_DNA"/>
</dbReference>
<keyword evidence="1" id="KW-0436">Ligase</keyword>
<name>A0A5C8ZFY6_9ACTN</name>
<sequence length="226" mass="24886">MTTTTTTPAIATEHLRWSRSEGDPYRYGVYLMPDPRTALAVTTATTAVRAQYGLLSAGAFPPHVTLVGSQHWGLDEARAVEVLDAALSSRPAVRVHSSGVQRLGAGWVVDWHLLPDGSPNPELVALADAVEAAVTPLRRPASSPPSNDVHHETWHAHLSLASHDLHDRADLREEVGDFLRGLPLDLPGAVVADRVALYRTASDDWSGRWWRSLTWEHLRTWRLARP</sequence>
<accession>A0A5C8ZFY6</accession>
<dbReference type="Proteomes" id="UP000321234">
    <property type="component" value="Unassembled WGS sequence"/>
</dbReference>
<dbReference type="InterPro" id="IPR009097">
    <property type="entry name" value="Cyclic_Pdiesterase"/>
</dbReference>
<dbReference type="Pfam" id="PF13563">
    <property type="entry name" value="2_5_RNA_ligase2"/>
    <property type="match status" value="1"/>
</dbReference>
<dbReference type="RefSeq" id="WP_147925376.1">
    <property type="nucleotide sequence ID" value="NZ_VKAC01000003.1"/>
</dbReference>
<dbReference type="GO" id="GO:0016874">
    <property type="term" value="F:ligase activity"/>
    <property type="evidence" value="ECO:0007669"/>
    <property type="project" value="UniProtKB-KW"/>
</dbReference>
<proteinExistence type="predicted"/>
<dbReference type="Gene3D" id="3.90.1140.10">
    <property type="entry name" value="Cyclic phosphodiesterase"/>
    <property type="match status" value="1"/>
</dbReference>
<protein>
    <submittedName>
        <fullName evidence="1">2'-5' RNA ligase family protein</fullName>
    </submittedName>
</protein>
<evidence type="ECO:0000313" key="1">
    <source>
        <dbReference type="EMBL" id="TXR56955.1"/>
    </source>
</evidence>
<dbReference type="OrthoDB" id="5056596at2"/>
<comment type="caution">
    <text evidence="1">The sequence shown here is derived from an EMBL/GenBank/DDBJ whole genome shotgun (WGS) entry which is preliminary data.</text>
</comment>
<organism evidence="1 2">
    <name type="scientific">Quadrisphaera setariae</name>
    <dbReference type="NCBI Taxonomy" id="2593304"/>
    <lineage>
        <taxon>Bacteria</taxon>
        <taxon>Bacillati</taxon>
        <taxon>Actinomycetota</taxon>
        <taxon>Actinomycetes</taxon>
        <taxon>Kineosporiales</taxon>
        <taxon>Kineosporiaceae</taxon>
        <taxon>Quadrisphaera</taxon>
    </lineage>
</organism>